<dbReference type="Gene3D" id="3.40.50.620">
    <property type="entry name" value="HUPs"/>
    <property type="match status" value="1"/>
</dbReference>
<reference evidence="3 4" key="1">
    <citation type="submission" date="2017-04" db="EMBL/GenBank/DDBJ databases">
        <title>Comparative genome analysis of Subtercola boreus.</title>
        <authorList>
            <person name="Cho Y.-J."/>
            <person name="Cho A."/>
            <person name="Kim O.-S."/>
            <person name="Lee J.-I."/>
        </authorList>
    </citation>
    <scope>NUCLEOTIDE SEQUENCE [LARGE SCALE GENOMIC DNA]</scope>
    <source>
        <strain evidence="3 4">P27444</strain>
    </source>
</reference>
<evidence type="ECO:0000313" key="3">
    <source>
        <dbReference type="EMBL" id="RFA12989.1"/>
    </source>
</evidence>
<dbReference type="InterPro" id="IPR006015">
    <property type="entry name" value="Universal_stress_UspA"/>
</dbReference>
<dbReference type="Pfam" id="PF00582">
    <property type="entry name" value="Usp"/>
    <property type="match status" value="1"/>
</dbReference>
<proteinExistence type="inferred from homology"/>
<dbReference type="AlphaFoldDB" id="A0A3E0VU10"/>
<evidence type="ECO:0000313" key="4">
    <source>
        <dbReference type="Proteomes" id="UP000256709"/>
    </source>
</evidence>
<evidence type="ECO:0000256" key="1">
    <source>
        <dbReference type="ARBA" id="ARBA00008791"/>
    </source>
</evidence>
<feature type="domain" description="UspA" evidence="2">
    <location>
        <begin position="155"/>
        <end position="287"/>
    </location>
</feature>
<organism evidence="3 4">
    <name type="scientific">Subtercola boreus</name>
    <dbReference type="NCBI Taxonomy" id="120213"/>
    <lineage>
        <taxon>Bacteria</taxon>
        <taxon>Bacillati</taxon>
        <taxon>Actinomycetota</taxon>
        <taxon>Actinomycetes</taxon>
        <taxon>Micrococcales</taxon>
        <taxon>Microbacteriaceae</taxon>
        <taxon>Subtercola</taxon>
    </lineage>
</organism>
<dbReference type="RefSeq" id="WP_116282930.1">
    <property type="nucleotide sequence ID" value="NZ_NBXA01000020.1"/>
</dbReference>
<protein>
    <recommendedName>
        <fullName evidence="2">UspA domain-containing protein</fullName>
    </recommendedName>
</protein>
<accession>A0A3E0VU10</accession>
<dbReference type="InterPro" id="IPR014729">
    <property type="entry name" value="Rossmann-like_a/b/a_fold"/>
</dbReference>
<dbReference type="Gene3D" id="2.30.110.10">
    <property type="entry name" value="Electron Transport, Fmn-binding Protein, Chain A"/>
    <property type="match status" value="1"/>
</dbReference>
<dbReference type="EMBL" id="NBXA01000020">
    <property type="protein sequence ID" value="RFA12989.1"/>
    <property type="molecule type" value="Genomic_DNA"/>
</dbReference>
<gene>
    <name evidence="3" type="ORF">B7R21_09080</name>
</gene>
<dbReference type="InterPro" id="IPR024747">
    <property type="entry name" value="Pyridox_Oxase-rel"/>
</dbReference>
<evidence type="ECO:0000259" key="2">
    <source>
        <dbReference type="Pfam" id="PF00582"/>
    </source>
</evidence>
<dbReference type="Pfam" id="PF12900">
    <property type="entry name" value="Pyridox_ox_2"/>
    <property type="match status" value="1"/>
</dbReference>
<dbReference type="SUPFAM" id="SSF52402">
    <property type="entry name" value="Adenine nucleotide alpha hydrolases-like"/>
    <property type="match status" value="1"/>
</dbReference>
<dbReference type="InterPro" id="IPR012349">
    <property type="entry name" value="Split_barrel_FMN-bd"/>
</dbReference>
<dbReference type="PRINTS" id="PR01438">
    <property type="entry name" value="UNVRSLSTRESS"/>
</dbReference>
<name>A0A3E0VU10_9MICO</name>
<dbReference type="Proteomes" id="UP000256709">
    <property type="component" value="Unassembled WGS sequence"/>
</dbReference>
<comment type="similarity">
    <text evidence="1">Belongs to the universal stress protein A family.</text>
</comment>
<sequence length="292" mass="31442">MVMTTEDFDQWSPQGPVTELSVEHCWNLLDGSTFGHLGVSVDDQPEIFPVNYVADGRTIVFRTARGTKLRELVANSAVVFEVDAQLENGAWSVTVKGAAEMLGPDTPVPAAADVLLPRWVPTAEYLYVRITPTDIRGRQFERQLRLIVPPRPRTTRVVVGLDGSEASLDALRRAVLVAEGIGATVQTVVAWHTPSSVGTFGYSDWTAEADAEQIRDTATETVFGDAPPDWLTPTVREGYPAQVLIDESRGAEMLIVGSRGHGGFAGLLLGSVSTACAEHAHCPVLIMHAPGS</sequence>
<dbReference type="PANTHER" id="PTHR46553">
    <property type="entry name" value="ADENINE NUCLEOTIDE ALPHA HYDROLASES-LIKE SUPERFAMILY PROTEIN"/>
    <property type="match status" value="1"/>
</dbReference>
<dbReference type="OrthoDB" id="7062584at2"/>
<comment type="caution">
    <text evidence="3">The sequence shown here is derived from an EMBL/GenBank/DDBJ whole genome shotgun (WGS) entry which is preliminary data.</text>
</comment>
<dbReference type="SUPFAM" id="SSF50475">
    <property type="entry name" value="FMN-binding split barrel"/>
    <property type="match status" value="1"/>
</dbReference>
<dbReference type="InterPro" id="IPR006016">
    <property type="entry name" value="UspA"/>
</dbReference>
<dbReference type="PANTHER" id="PTHR46553:SF3">
    <property type="entry name" value="ADENINE NUCLEOTIDE ALPHA HYDROLASES-LIKE SUPERFAMILY PROTEIN"/>
    <property type="match status" value="1"/>
</dbReference>